<dbReference type="SUPFAM" id="SSF47413">
    <property type="entry name" value="lambda repressor-like DNA-binding domains"/>
    <property type="match status" value="1"/>
</dbReference>
<dbReference type="Pfam" id="PF12844">
    <property type="entry name" value="HTH_19"/>
    <property type="match status" value="1"/>
</dbReference>
<feature type="domain" description="HTH cro/C1-type" evidence="1">
    <location>
        <begin position="15"/>
        <end position="69"/>
    </location>
</feature>
<dbReference type="RefSeq" id="WP_077564640.1">
    <property type="nucleotide sequence ID" value="NZ_JACLFQ010000005.1"/>
</dbReference>
<protein>
    <submittedName>
        <fullName evidence="2">Transcriptional regulator</fullName>
    </submittedName>
</protein>
<evidence type="ECO:0000313" key="2">
    <source>
        <dbReference type="EMBL" id="OOH95227.1"/>
    </source>
</evidence>
<dbReference type="PROSITE" id="PS50943">
    <property type="entry name" value="HTH_CROC1"/>
    <property type="match status" value="1"/>
</dbReference>
<keyword evidence="3" id="KW-1185">Reference proteome</keyword>
<proteinExistence type="predicted"/>
<dbReference type="InterPro" id="IPR010982">
    <property type="entry name" value="Lambda_DNA-bd_dom_sf"/>
</dbReference>
<organism evidence="2 3">
    <name type="scientific">Elizabethkingia meningoseptica</name>
    <name type="common">Chryseobacterium meningosepticum</name>
    <dbReference type="NCBI Taxonomy" id="238"/>
    <lineage>
        <taxon>Bacteria</taxon>
        <taxon>Pseudomonadati</taxon>
        <taxon>Bacteroidota</taxon>
        <taxon>Flavobacteriia</taxon>
        <taxon>Flavobacteriales</taxon>
        <taxon>Weeksellaceae</taxon>
        <taxon>Elizabethkingia</taxon>
    </lineage>
</organism>
<dbReference type="GO" id="GO:0003677">
    <property type="term" value="F:DNA binding"/>
    <property type="evidence" value="ECO:0007669"/>
    <property type="project" value="InterPro"/>
</dbReference>
<dbReference type="AlphaFoldDB" id="A0A1V3U0M3"/>
<gene>
    <name evidence="2" type="ORF">BMF97_10325</name>
</gene>
<sequence>MNITEDFLVEIGKRISEIRNKNKQTLDDIEFLTGIDSSDINKYELGKINLTMKTLIKLSSALRVKPKDLLDFKFDFEKYNNH</sequence>
<dbReference type="SMART" id="SM00530">
    <property type="entry name" value="HTH_XRE"/>
    <property type="match status" value="1"/>
</dbReference>
<name>A0A1V3U0M3_ELIME</name>
<accession>A0A1V3U0M3</accession>
<dbReference type="EMBL" id="MPOG01000011">
    <property type="protein sequence ID" value="OOH95227.1"/>
    <property type="molecule type" value="Genomic_DNA"/>
</dbReference>
<dbReference type="InterPro" id="IPR001387">
    <property type="entry name" value="Cro/C1-type_HTH"/>
</dbReference>
<dbReference type="Gene3D" id="1.10.260.40">
    <property type="entry name" value="lambda repressor-like DNA-binding domains"/>
    <property type="match status" value="1"/>
</dbReference>
<dbReference type="Proteomes" id="UP000188947">
    <property type="component" value="Unassembled WGS sequence"/>
</dbReference>
<evidence type="ECO:0000313" key="3">
    <source>
        <dbReference type="Proteomes" id="UP000188947"/>
    </source>
</evidence>
<comment type="caution">
    <text evidence="2">The sequence shown here is derived from an EMBL/GenBank/DDBJ whole genome shotgun (WGS) entry which is preliminary data.</text>
</comment>
<dbReference type="CDD" id="cd00093">
    <property type="entry name" value="HTH_XRE"/>
    <property type="match status" value="1"/>
</dbReference>
<dbReference type="OrthoDB" id="1446321at2"/>
<reference evidence="2 3" key="1">
    <citation type="submission" date="2016-11" db="EMBL/GenBank/DDBJ databases">
        <title>Genome sequence and comparative genomic analysis of clinical strain Elizabethkingia meningoseptica 61421 PRCM.</title>
        <authorList>
            <person name="Wang M."/>
            <person name="Hu S."/>
            <person name="Cao L."/>
            <person name="Jiang T."/>
            <person name="Zhou Y."/>
            <person name="Ming D."/>
        </authorList>
    </citation>
    <scope>NUCLEOTIDE SEQUENCE [LARGE SCALE GENOMIC DNA]</scope>
    <source>
        <strain evidence="2 3">61421 PRCM</strain>
    </source>
</reference>
<evidence type="ECO:0000259" key="1">
    <source>
        <dbReference type="PROSITE" id="PS50943"/>
    </source>
</evidence>